<keyword evidence="3 7" id="KW-0812">Transmembrane</keyword>
<reference evidence="8" key="1">
    <citation type="submission" date="2016-04" db="EMBL/GenBank/DDBJ databases">
        <authorList>
            <person name="Calderon-Fernandez G.M.Sr."/>
        </authorList>
    </citation>
    <scope>NUCLEOTIDE SEQUENCE</scope>
    <source>
        <strain evidence="8">Int1</strain>
        <tissue evidence="8">Integument</tissue>
    </source>
</reference>
<proteinExistence type="inferred from homology"/>
<accession>A0A171AMW2</accession>
<comment type="caution">
    <text evidence="7">Lacks conserved residue(s) required for the propagation of feature annotation.</text>
</comment>
<dbReference type="PANTHER" id="PTHR12385:SF14">
    <property type="entry name" value="CHOLINE TRANSPORTER-LIKE 2"/>
    <property type="match status" value="1"/>
</dbReference>
<comment type="subcellular location">
    <subcellularLocation>
        <location evidence="7">Cell membrane</location>
        <topology evidence="7">Multi-pass membrane protein</topology>
    </subcellularLocation>
    <subcellularLocation>
        <location evidence="1">Membrane</location>
        <topology evidence="1">Multi-pass membrane protein</topology>
    </subcellularLocation>
</comment>
<reference evidence="8" key="2">
    <citation type="journal article" date="2017" name="J. Med. Entomol.">
        <title>Transcriptome Analysis of the Triatoma infestans (Hemiptera: Reduviidae) Integument.</title>
        <authorList>
            <person name="Calderon-Fernandez G.M."/>
            <person name="Moriconi D.E."/>
            <person name="Dulbecco A.B."/>
            <person name="Juarez M.P."/>
        </authorList>
    </citation>
    <scope>NUCLEOTIDE SEQUENCE</scope>
    <source>
        <strain evidence="8">Int1</strain>
        <tissue evidence="8">Integument</tissue>
    </source>
</reference>
<organism evidence="8">
    <name type="scientific">Triatoma infestans</name>
    <name type="common">Assassin bug</name>
    <dbReference type="NCBI Taxonomy" id="30076"/>
    <lineage>
        <taxon>Eukaryota</taxon>
        <taxon>Metazoa</taxon>
        <taxon>Ecdysozoa</taxon>
        <taxon>Arthropoda</taxon>
        <taxon>Hexapoda</taxon>
        <taxon>Insecta</taxon>
        <taxon>Pterygota</taxon>
        <taxon>Neoptera</taxon>
        <taxon>Paraneoptera</taxon>
        <taxon>Hemiptera</taxon>
        <taxon>Heteroptera</taxon>
        <taxon>Panheteroptera</taxon>
        <taxon>Cimicomorpha</taxon>
        <taxon>Reduviidae</taxon>
        <taxon>Triatominae</taxon>
        <taxon>Triatoma</taxon>
    </lineage>
</organism>
<evidence type="ECO:0000313" key="8">
    <source>
        <dbReference type="EMBL" id="JAS02280.1"/>
    </source>
</evidence>
<dbReference type="Pfam" id="PF04515">
    <property type="entry name" value="Choline_transpo"/>
    <property type="match status" value="1"/>
</dbReference>
<evidence type="ECO:0000256" key="3">
    <source>
        <dbReference type="ARBA" id="ARBA00022692"/>
    </source>
</evidence>
<evidence type="ECO:0000256" key="7">
    <source>
        <dbReference type="RuleBase" id="RU368066"/>
    </source>
</evidence>
<protein>
    <recommendedName>
        <fullName evidence="7">Choline transporter-like protein</fullName>
    </recommendedName>
</protein>
<evidence type="ECO:0000256" key="5">
    <source>
        <dbReference type="ARBA" id="ARBA00023136"/>
    </source>
</evidence>
<evidence type="ECO:0000256" key="2">
    <source>
        <dbReference type="ARBA" id="ARBA00007168"/>
    </source>
</evidence>
<feature type="transmembrane region" description="Helical" evidence="7">
    <location>
        <begin position="36"/>
        <end position="58"/>
    </location>
</feature>
<dbReference type="EMBL" id="GEMB01000860">
    <property type="protein sequence ID" value="JAS02280.1"/>
    <property type="molecule type" value="Transcribed_RNA"/>
</dbReference>
<evidence type="ECO:0000256" key="1">
    <source>
        <dbReference type="ARBA" id="ARBA00004141"/>
    </source>
</evidence>
<dbReference type="AlphaFoldDB" id="A0A171AMW2"/>
<dbReference type="GO" id="GO:0022857">
    <property type="term" value="F:transmembrane transporter activity"/>
    <property type="evidence" value="ECO:0007669"/>
    <property type="project" value="UniProtKB-UniRule"/>
</dbReference>
<dbReference type="PANTHER" id="PTHR12385">
    <property type="entry name" value="CHOLINE TRANSPORTER-LIKE (SLC FAMILY 44)"/>
    <property type="match status" value="1"/>
</dbReference>
<comment type="function">
    <text evidence="7">Choline transporter.</text>
</comment>
<keyword evidence="6" id="KW-0325">Glycoprotein</keyword>
<evidence type="ECO:0000256" key="4">
    <source>
        <dbReference type="ARBA" id="ARBA00022989"/>
    </source>
</evidence>
<evidence type="ECO:0000256" key="6">
    <source>
        <dbReference type="ARBA" id="ARBA00023180"/>
    </source>
</evidence>
<name>A0A171AMW2_TRIIF</name>
<dbReference type="InterPro" id="IPR007603">
    <property type="entry name" value="Choline_transptr-like"/>
</dbReference>
<comment type="similarity">
    <text evidence="2 7">Belongs to the CTL (choline transporter-like) family.</text>
</comment>
<sequence>MCAIHGKNFCMSAKDAFNLLMRNVLRVIVLDKVTDFLFFIGKLVITGSVVAGTYFLIFQRNTLNLHYEGAFPLLAIAVGSYLIAATFFGVYSVAVDTLFLCFLEDCERNDGSVERPYFMSRNLRQILGKRNKKRK</sequence>
<feature type="transmembrane region" description="Helical" evidence="7">
    <location>
        <begin position="70"/>
        <end position="94"/>
    </location>
</feature>
<keyword evidence="4 7" id="KW-1133">Transmembrane helix</keyword>
<dbReference type="GO" id="GO:0005886">
    <property type="term" value="C:plasma membrane"/>
    <property type="evidence" value="ECO:0007669"/>
    <property type="project" value="UniProtKB-SubCell"/>
</dbReference>
<keyword evidence="5 7" id="KW-0472">Membrane</keyword>